<keyword evidence="5" id="KW-0472">Membrane</keyword>
<dbReference type="InterPro" id="IPR003594">
    <property type="entry name" value="HATPase_dom"/>
</dbReference>
<dbReference type="PRINTS" id="PR00344">
    <property type="entry name" value="BCTRLSENSOR"/>
</dbReference>
<dbReference type="PROSITE" id="PS50109">
    <property type="entry name" value="HIS_KIN"/>
    <property type="match status" value="1"/>
</dbReference>
<evidence type="ECO:0000256" key="4">
    <source>
        <dbReference type="SAM" id="Coils"/>
    </source>
</evidence>
<dbReference type="InterPro" id="IPR005467">
    <property type="entry name" value="His_kinase_dom"/>
</dbReference>
<comment type="caution">
    <text evidence="7">The sequence shown here is derived from an EMBL/GenBank/DDBJ whole genome shotgun (WGS) entry which is preliminary data.</text>
</comment>
<evidence type="ECO:0000256" key="5">
    <source>
        <dbReference type="SAM" id="Phobius"/>
    </source>
</evidence>
<evidence type="ECO:0000256" key="1">
    <source>
        <dbReference type="ARBA" id="ARBA00000085"/>
    </source>
</evidence>
<feature type="domain" description="Histidine kinase" evidence="6">
    <location>
        <begin position="210"/>
        <end position="451"/>
    </location>
</feature>
<keyword evidence="5" id="KW-1133">Transmembrane helix</keyword>
<dbReference type="Gene3D" id="3.30.565.10">
    <property type="entry name" value="Histidine kinase-like ATPase, C-terminal domain"/>
    <property type="match status" value="1"/>
</dbReference>
<feature type="transmembrane region" description="Helical" evidence="5">
    <location>
        <begin position="57"/>
        <end position="72"/>
    </location>
</feature>
<dbReference type="SMART" id="SM00388">
    <property type="entry name" value="HisKA"/>
    <property type="match status" value="1"/>
</dbReference>
<proteinExistence type="predicted"/>
<gene>
    <name evidence="7" type="ORF">FW778_07430</name>
</gene>
<dbReference type="InterPro" id="IPR004358">
    <property type="entry name" value="Sig_transdc_His_kin-like_C"/>
</dbReference>
<keyword evidence="7" id="KW-0808">Transferase</keyword>
<dbReference type="GO" id="GO:0000155">
    <property type="term" value="F:phosphorelay sensor kinase activity"/>
    <property type="evidence" value="ECO:0007669"/>
    <property type="project" value="InterPro"/>
</dbReference>
<feature type="coiled-coil region" evidence="4">
    <location>
        <begin position="133"/>
        <end position="194"/>
    </location>
</feature>
<name>A0A5J5ILG0_9BACT</name>
<protein>
    <recommendedName>
        <fullName evidence="2">histidine kinase</fullName>
        <ecNumber evidence="2">2.7.13.3</ecNumber>
    </recommendedName>
</protein>
<sequence>MLAEPFICFFLLRRVRRLLLNTNALDPWDQPIKILFYGIIALFAAEVIFHLDFITKWIWHALLLGIIYIAFIKKEFIVARPLMFAVLPFAILSFAADLFKVISLQQYKIVDNYLQIATIFSIVWMAAMIIVSNRQQKALQREHEKTKQEEEQKKWMEARKEELEKIVGERTAELRSQKEQVESTLAELKATQTQLIQSEKMASLGELTAGIAHEIQNPLNFVNNFSEVNAELIEEMKEEIDKGNFEEAKLIANDIKENQEKINHHGKRADAIVKGMLQHSRSSSGTKEPTDINALVDEYLRLAYHGLRAKDKSFNATMKTDFDNKIGTINIVPQDIGRVILNLFTNAFYAVTEKKKQTSNGYEPTVAVSTKSVKLPSGGLGVLISVKDNGNGISGKVLDKIFQPFFTTKPTGQGTGLGLSLSYDIIKAHNGELKVNTRENDGTEFTIHLPV</sequence>
<dbReference type="SUPFAM" id="SSF55874">
    <property type="entry name" value="ATPase domain of HSP90 chaperone/DNA topoisomerase II/histidine kinase"/>
    <property type="match status" value="1"/>
</dbReference>
<feature type="transmembrane region" description="Helical" evidence="5">
    <location>
        <begin position="34"/>
        <end position="51"/>
    </location>
</feature>
<evidence type="ECO:0000313" key="8">
    <source>
        <dbReference type="Proteomes" id="UP000326903"/>
    </source>
</evidence>
<dbReference type="PANTHER" id="PTHR43065:SF42">
    <property type="entry name" value="TWO-COMPONENT SENSOR PPRA"/>
    <property type="match status" value="1"/>
</dbReference>
<dbReference type="InterPro" id="IPR036890">
    <property type="entry name" value="HATPase_C_sf"/>
</dbReference>
<evidence type="ECO:0000256" key="2">
    <source>
        <dbReference type="ARBA" id="ARBA00012438"/>
    </source>
</evidence>
<keyword evidence="4" id="KW-0175">Coiled coil</keyword>
<evidence type="ECO:0000259" key="6">
    <source>
        <dbReference type="PROSITE" id="PS50109"/>
    </source>
</evidence>
<dbReference type="CDD" id="cd00082">
    <property type="entry name" value="HisKA"/>
    <property type="match status" value="1"/>
</dbReference>
<accession>A0A5J5ILG0</accession>
<dbReference type="Pfam" id="PF02518">
    <property type="entry name" value="HATPase_c"/>
    <property type="match status" value="1"/>
</dbReference>
<dbReference type="Gene3D" id="1.10.287.130">
    <property type="match status" value="1"/>
</dbReference>
<feature type="transmembrane region" description="Helical" evidence="5">
    <location>
        <begin position="84"/>
        <end position="107"/>
    </location>
</feature>
<keyword evidence="3" id="KW-0597">Phosphoprotein</keyword>
<keyword evidence="7" id="KW-0418">Kinase</keyword>
<dbReference type="EC" id="2.7.13.3" evidence="2"/>
<dbReference type="SUPFAM" id="SSF47384">
    <property type="entry name" value="Homodimeric domain of signal transducing histidine kinase"/>
    <property type="match status" value="1"/>
</dbReference>
<keyword evidence="8" id="KW-1185">Reference proteome</keyword>
<keyword evidence="5" id="KW-0812">Transmembrane</keyword>
<dbReference type="InterPro" id="IPR003661">
    <property type="entry name" value="HisK_dim/P_dom"/>
</dbReference>
<dbReference type="PANTHER" id="PTHR43065">
    <property type="entry name" value="SENSOR HISTIDINE KINASE"/>
    <property type="match status" value="1"/>
</dbReference>
<evidence type="ECO:0000313" key="7">
    <source>
        <dbReference type="EMBL" id="KAA9041839.1"/>
    </source>
</evidence>
<dbReference type="EMBL" id="VYQF01000001">
    <property type="protein sequence ID" value="KAA9041839.1"/>
    <property type="molecule type" value="Genomic_DNA"/>
</dbReference>
<dbReference type="Proteomes" id="UP000326903">
    <property type="component" value="Unassembled WGS sequence"/>
</dbReference>
<comment type="catalytic activity">
    <reaction evidence="1">
        <text>ATP + protein L-histidine = ADP + protein N-phospho-L-histidine.</text>
        <dbReference type="EC" id="2.7.13.3"/>
    </reaction>
</comment>
<organism evidence="7 8">
    <name type="scientific">Ginsengibacter hankyongi</name>
    <dbReference type="NCBI Taxonomy" id="2607284"/>
    <lineage>
        <taxon>Bacteria</taxon>
        <taxon>Pseudomonadati</taxon>
        <taxon>Bacteroidota</taxon>
        <taxon>Chitinophagia</taxon>
        <taxon>Chitinophagales</taxon>
        <taxon>Chitinophagaceae</taxon>
        <taxon>Ginsengibacter</taxon>
    </lineage>
</organism>
<dbReference type="RefSeq" id="WP_150413968.1">
    <property type="nucleotide sequence ID" value="NZ_VYQF01000001.1"/>
</dbReference>
<reference evidence="7 8" key="1">
    <citation type="submission" date="2019-09" db="EMBL/GenBank/DDBJ databases">
        <title>Draft genome sequence of Ginsengibacter sp. BR5-29.</title>
        <authorList>
            <person name="Im W.-T."/>
        </authorList>
    </citation>
    <scope>NUCLEOTIDE SEQUENCE [LARGE SCALE GENOMIC DNA]</scope>
    <source>
        <strain evidence="7 8">BR5-29</strain>
    </source>
</reference>
<dbReference type="InterPro" id="IPR036097">
    <property type="entry name" value="HisK_dim/P_sf"/>
</dbReference>
<dbReference type="AlphaFoldDB" id="A0A5J5ILG0"/>
<dbReference type="SMART" id="SM00387">
    <property type="entry name" value="HATPase_c"/>
    <property type="match status" value="1"/>
</dbReference>
<feature type="transmembrane region" description="Helical" evidence="5">
    <location>
        <begin position="113"/>
        <end position="131"/>
    </location>
</feature>
<evidence type="ECO:0000256" key="3">
    <source>
        <dbReference type="ARBA" id="ARBA00022553"/>
    </source>
</evidence>